<dbReference type="Gene3D" id="2.160.20.10">
    <property type="entry name" value="Single-stranded right-handed beta-helix, Pectin lyase-like"/>
    <property type="match status" value="1"/>
</dbReference>
<evidence type="ECO:0000313" key="4">
    <source>
        <dbReference type="Proteomes" id="UP001185659"/>
    </source>
</evidence>
<dbReference type="PANTHER" id="PTHR12338">
    <property type="entry name" value="AUTOTRANSPORTER"/>
    <property type="match status" value="1"/>
</dbReference>
<organism evidence="3 4">
    <name type="scientific">Nitratireductor aquimarinus</name>
    <dbReference type="NCBI Taxonomy" id="889300"/>
    <lineage>
        <taxon>Bacteria</taxon>
        <taxon>Pseudomonadati</taxon>
        <taxon>Pseudomonadota</taxon>
        <taxon>Alphaproteobacteria</taxon>
        <taxon>Hyphomicrobiales</taxon>
        <taxon>Phyllobacteriaceae</taxon>
        <taxon>Nitratireductor</taxon>
    </lineage>
</organism>
<gene>
    <name evidence="3" type="ORF">R2G56_18435</name>
</gene>
<feature type="signal peptide" evidence="1">
    <location>
        <begin position="1"/>
        <end position="47"/>
    </location>
</feature>
<dbReference type="Gene3D" id="2.160.20.110">
    <property type="match status" value="2"/>
</dbReference>
<dbReference type="Pfam" id="PF07581">
    <property type="entry name" value="Glug"/>
    <property type="match status" value="1"/>
</dbReference>
<dbReference type="InterPro" id="IPR011493">
    <property type="entry name" value="GLUG"/>
</dbReference>
<reference evidence="3 4" key="1">
    <citation type="submission" date="2023-10" db="EMBL/GenBank/DDBJ databases">
        <authorList>
            <person name="Venkata Ramana C."/>
            <person name="Sasikala C."/>
            <person name="Dhurka M."/>
        </authorList>
    </citation>
    <scope>NUCLEOTIDE SEQUENCE [LARGE SCALE GENOMIC DNA]</scope>
    <source>
        <strain evidence="3 4">KCTC 32151</strain>
    </source>
</reference>
<dbReference type="InterPro" id="IPR041286">
    <property type="entry name" value="MBG_2"/>
</dbReference>
<evidence type="ECO:0000259" key="2">
    <source>
        <dbReference type="SMART" id="SM00912"/>
    </source>
</evidence>
<dbReference type="InterPro" id="IPR041248">
    <property type="entry name" value="YDG"/>
</dbReference>
<keyword evidence="1" id="KW-0732">Signal</keyword>
<keyword evidence="4" id="KW-1185">Reference proteome</keyword>
<protein>
    <submittedName>
        <fullName evidence="3">MBG domain-containing protein</fullName>
    </submittedName>
</protein>
<dbReference type="SUPFAM" id="SSF51126">
    <property type="entry name" value="Pectin lyase-like"/>
    <property type="match status" value="1"/>
</dbReference>
<proteinExistence type="predicted"/>
<accession>A0ABU4AQ39</accession>
<name>A0ABU4AQ39_9HYPH</name>
<dbReference type="RefSeq" id="WP_317562216.1">
    <property type="nucleotide sequence ID" value="NZ_JAWLIP010000009.1"/>
</dbReference>
<feature type="domain" description="Filamentous haemagglutinin FhaB/tRNA nuclease CdiA-like TPS" evidence="2">
    <location>
        <begin position="48"/>
        <end position="159"/>
    </location>
</feature>
<dbReference type="NCBIfam" id="TIGR01901">
    <property type="entry name" value="adhes_NPXG"/>
    <property type="match status" value="1"/>
</dbReference>
<dbReference type="SMART" id="SM00912">
    <property type="entry name" value="Haemagg_act"/>
    <property type="match status" value="1"/>
</dbReference>
<dbReference type="InterPro" id="IPR012334">
    <property type="entry name" value="Pectin_lyas_fold"/>
</dbReference>
<comment type="caution">
    <text evidence="3">The sequence shown here is derived from an EMBL/GenBank/DDBJ whole genome shotgun (WGS) entry which is preliminary data.</text>
</comment>
<dbReference type="Pfam" id="PF18676">
    <property type="entry name" value="MBG_2"/>
    <property type="match status" value="2"/>
</dbReference>
<feature type="chain" id="PRO_5047180007" evidence="1">
    <location>
        <begin position="48"/>
        <end position="1975"/>
    </location>
</feature>
<sequence length="1975" mass="197786">MTDRMVGFCATETGRGSRTLSKGVRLSRALYASLMLTTALVPATAMADDVLPTGGQFTTGNGIISANGPRMDIRQTTETGVVNWNGFSVGSGNQVHFDNGNGATLNRVTGNVSSQIDGSLTATGSVFLINPAGVVVGSGGLVATGGSFVASTHDVTDSDFLNGGGMTFSGNSTAELTNAGTIRSAQGDIALIARRVENTGTLEAPNGTAALGAGYKVLMKDAADTDGLLSVELGGPDTEAVNSGTIAAANAEIRANGGNVYALAGNTDDVIKATGVSSSGGRIFLTAGATGKVRASGRLKARRMATNVPIPTPRPAREGGTITVTGGDITVTGTFDASAESDGDRGGEIMIFAEKDTTVSGALSARGGTGGTGGFIETSGRKTVDFNGVSIDTSAAGGTTGNWLIDPEDIIITYGPAQTIQNALANSNVTLQTTATTANGPVAGTPGPGRKGDIVVNNGLGWSSTNTLTLDAYNDIEMNAGLLAPNGGLTLIAKGQGGPDIVGTIHIHPNYALVDVGTFTLQRGYWDQVGAALPSFKAGDFRVNQLNGQFLRARGGDGTAANPYQLSDIYGLQGIVEKDRRTGLVDQLNYQLVSDIYASPVSGWNSGAGFRPVSLVGNLDGRGHTIDGLFINRPSDHNVALISSWGDQGTPGSPEPEIKDLNVTNASVTGGSQTAILVGENSGGAIGHHMSNVTVSGTVETETWGAGVVGRFYGNLDRSTMTNVHADVTVTENGTGSAVGGLVSIVTEGLTISNSSSTGTITGSRSGGLVGTANDNSNRIENSYSTATVVASGNFRVAGGLVGGSEDLTIENSYFAGQVLGINGASAGGLIGEADRYTTIMNSFVTGRVAADGYAGALIGTLRNNNVSMTNAAWDIGTTGQSDAIGYTAFYTPTVTNTGSRTTAQMQGSLDFGLGFSLNNTIWATGNDLYPYFGWQYASTPVAVSGTAYGDSGSTPLSGADVSGISGGSLFGSAVTGANGYYYILTDAGSLDAAGVLTYLDGESTQSATYSDRMTASGVSGADIWGNTFRVETDAAALTDVSTNLQATLGSFSDSDLDFITNLPGSVLRTDNNGKSLDMVLDAGSDFSLDMSMHAGGGLTASTGGTFSVDKSSVFVGAVTGDLTVNGDLAWASSNELTLYSHASNTSITVNGSVTAASGRLRVDRTGSATNVAAMVTGDIYVDRFQSDASWTQVGSTLPGFHANDFNIAGGEFLRALGGDGSSATPYQIADVYGLQGMGSSGLLGSAFVLANDIDASGTAGWNGGAGFDPIGVYGAEFSGSLDGQGHAISGLTIDRAADDYVGLFGYAAAGSSLSDLILSGGSITGNGHVGALAGYAGSTIGDVQTSTDVSGTAHSIGGLVGTLDGTVARSSATGAVTGIGGVSDIGGLVGVTYGGSTIHQSYATGNVTVGGAINLNFNFGGLVGYNTGSITQSFATGNVTAGGNGAGGLAGVNEGSITDSYAAGSVSAAAFAGGLLGQLTTSGSVARAYATGSASAGDGNEGGIAGLVDTGASFSATLWDTDASGLTDAVGFSYDPTVPGVTGLTGAQMTQLSTFTAYGFNIDDEGGTGAVWRIYDGYTTPLLRGFMTGLSVTGGSVSKVYDGSAASSDVGTLVFGGPYDGSRIFGTASYLAANADAGTYTGGNLTLAGLYSGQFGYDLQLNAGSLAITPKTITVSTSADDKIYDGTVAATGSFGAFSGLIAGDTVGASGSFAFADRNVGAGKTVSVSGITLTGADAGNYTLASTATTTADITPATLWVTANAASMTYGDGAPTLGYSHSGLVGGDNASVFTGALSSGVSSTSNVGAYGITQGSLSAGGNYQIAFTGADVTVNRRAVTVRADDLQRDIDEANPALTYAIVSGSLVNGDQMSGSLSTTANLNSPVGAYAIGQGSLALSPNYELTYLGGILTVLDGSNIPTPDIQPQAYESSPPLLIEAEDGKTEACEPVAVSESGPMAVYPCNRSYGAWLSAAVE</sequence>
<dbReference type="InterPro" id="IPR050909">
    <property type="entry name" value="Bact_Autotransporter_VF"/>
</dbReference>
<evidence type="ECO:0000256" key="1">
    <source>
        <dbReference type="SAM" id="SignalP"/>
    </source>
</evidence>
<dbReference type="PANTHER" id="PTHR12338:SF5">
    <property type="entry name" value="ANTIGEN 43-RELATED"/>
    <property type="match status" value="1"/>
</dbReference>
<dbReference type="Proteomes" id="UP001185659">
    <property type="component" value="Unassembled WGS sequence"/>
</dbReference>
<evidence type="ECO:0000313" key="3">
    <source>
        <dbReference type="EMBL" id="MDV6228276.1"/>
    </source>
</evidence>
<dbReference type="EMBL" id="JAWLIP010000009">
    <property type="protein sequence ID" value="MDV6228276.1"/>
    <property type="molecule type" value="Genomic_DNA"/>
</dbReference>
<dbReference type="Pfam" id="PF18657">
    <property type="entry name" value="YDG"/>
    <property type="match status" value="1"/>
</dbReference>
<dbReference type="InterPro" id="IPR008638">
    <property type="entry name" value="FhaB/CdiA-like_TPS"/>
</dbReference>
<dbReference type="InterPro" id="IPR011050">
    <property type="entry name" value="Pectin_lyase_fold/virulence"/>
</dbReference>
<dbReference type="Pfam" id="PF05860">
    <property type="entry name" value="TPS"/>
    <property type="match status" value="1"/>
</dbReference>